<evidence type="ECO:0000313" key="4">
    <source>
        <dbReference type="Proteomes" id="UP001219933"/>
    </source>
</evidence>
<dbReference type="Proteomes" id="UP001219933">
    <property type="component" value="Chromosome 5"/>
</dbReference>
<protein>
    <recommendedName>
        <fullName evidence="5">NAD(P)-binding protein</fullName>
    </recommendedName>
</protein>
<name>A0AAF0JDD6_9BASI</name>
<evidence type="ECO:0000313" key="3">
    <source>
        <dbReference type="EMBL" id="WFD36826.1"/>
    </source>
</evidence>
<comment type="similarity">
    <text evidence="1">Belongs to the short-chain dehydrogenases/reductases (SDR) family.</text>
</comment>
<dbReference type="AlphaFoldDB" id="A0AAF0JDD6"/>
<dbReference type="PANTHER" id="PTHR24320">
    <property type="entry name" value="RETINOL DEHYDROGENASE"/>
    <property type="match status" value="1"/>
</dbReference>
<keyword evidence="2" id="KW-0560">Oxidoreductase</keyword>
<gene>
    <name evidence="3" type="ORF">MCUN1_003716</name>
</gene>
<dbReference type="GO" id="GO:0016491">
    <property type="term" value="F:oxidoreductase activity"/>
    <property type="evidence" value="ECO:0007669"/>
    <property type="project" value="UniProtKB-KW"/>
</dbReference>
<dbReference type="Gene3D" id="3.40.50.720">
    <property type="entry name" value="NAD(P)-binding Rossmann-like Domain"/>
    <property type="match status" value="1"/>
</dbReference>
<evidence type="ECO:0000256" key="2">
    <source>
        <dbReference type="ARBA" id="ARBA00023002"/>
    </source>
</evidence>
<dbReference type="EMBL" id="CP119881">
    <property type="protein sequence ID" value="WFD36826.1"/>
    <property type="molecule type" value="Genomic_DNA"/>
</dbReference>
<evidence type="ECO:0000256" key="1">
    <source>
        <dbReference type="ARBA" id="ARBA00006484"/>
    </source>
</evidence>
<reference evidence="3" key="1">
    <citation type="submission" date="2023-03" db="EMBL/GenBank/DDBJ databases">
        <title>Mating type loci evolution in Malassezia.</title>
        <authorList>
            <person name="Coelho M.A."/>
        </authorList>
    </citation>
    <scope>NUCLEOTIDE SEQUENCE</scope>
    <source>
        <strain evidence="3">CBS 11721</strain>
    </source>
</reference>
<evidence type="ECO:0008006" key="5">
    <source>
        <dbReference type="Google" id="ProtNLM"/>
    </source>
</evidence>
<dbReference type="InterPro" id="IPR002347">
    <property type="entry name" value="SDR_fam"/>
</dbReference>
<dbReference type="SUPFAM" id="SSF51735">
    <property type="entry name" value="NAD(P)-binding Rossmann-fold domains"/>
    <property type="match status" value="1"/>
</dbReference>
<proteinExistence type="inferred from homology"/>
<dbReference type="Pfam" id="PF00106">
    <property type="entry name" value="adh_short"/>
    <property type="match status" value="1"/>
</dbReference>
<accession>A0AAF0JDD6</accession>
<dbReference type="PANTHER" id="PTHR24320:SF148">
    <property type="entry name" value="NAD(P)-BINDING ROSSMANN-FOLD SUPERFAMILY PROTEIN"/>
    <property type="match status" value="1"/>
</dbReference>
<organism evidence="3 4">
    <name type="scientific">Malassezia cuniculi</name>
    <dbReference type="NCBI Taxonomy" id="948313"/>
    <lineage>
        <taxon>Eukaryota</taxon>
        <taxon>Fungi</taxon>
        <taxon>Dikarya</taxon>
        <taxon>Basidiomycota</taxon>
        <taxon>Ustilaginomycotina</taxon>
        <taxon>Malasseziomycetes</taxon>
        <taxon>Malasseziales</taxon>
        <taxon>Malasseziaceae</taxon>
        <taxon>Malassezia</taxon>
    </lineage>
</organism>
<dbReference type="InterPro" id="IPR036291">
    <property type="entry name" value="NAD(P)-bd_dom_sf"/>
</dbReference>
<dbReference type="PRINTS" id="PR00081">
    <property type="entry name" value="GDHRDH"/>
</dbReference>
<sequence length="325" mass="35647">MPEPKINSISQMFPPKPKWPLTNIPDLSGRVIVVTGGNSGIGYETVAELLRHKAKVYLATRSKERGEKAIAELRKLPNVTGTVEFIQLDVGDLRSIEKFAKEMKSREKQIDVLFNNAGVMLEDVTSKTAQGYESHIGINGLGTHYVTLQLLPLLKAAGAAHPNEPARVVFTSSYLHNTTVPKGFDPEDPSGLNTRRPFGVTPALRCYGVSKFCNILSSRVFQRKYGGDNIVFTSVHPGVVRTKLLDGADGMFGALKDNLMSIMLIDPEKGAYTQLYAAFGPDGLVGGAYFVPYGRRCATIKQGDDTQVQDTFDRWCEEQIAKHAA</sequence>
<keyword evidence="4" id="KW-1185">Reference proteome</keyword>